<dbReference type="RefSeq" id="WP_191141087.1">
    <property type="nucleotide sequence ID" value="NZ_JACXAG020000013.1"/>
</dbReference>
<proteinExistence type="predicted"/>
<dbReference type="InterPro" id="IPR000086">
    <property type="entry name" value="NUDIX_hydrolase_dom"/>
</dbReference>
<dbReference type="AlphaFoldDB" id="A0A926ND15"/>
<dbReference type="InterPro" id="IPR015797">
    <property type="entry name" value="NUDIX_hydrolase-like_dom_sf"/>
</dbReference>
<dbReference type="Pfam" id="PF00293">
    <property type="entry name" value="NUDIX"/>
    <property type="match status" value="1"/>
</dbReference>
<evidence type="ECO:0000259" key="1">
    <source>
        <dbReference type="PROSITE" id="PS51462"/>
    </source>
</evidence>
<dbReference type="PANTHER" id="PTHR10885:SF0">
    <property type="entry name" value="ISOPENTENYL-DIPHOSPHATE DELTA-ISOMERASE"/>
    <property type="match status" value="1"/>
</dbReference>
<feature type="domain" description="Nudix hydrolase" evidence="1">
    <location>
        <begin position="29"/>
        <end position="168"/>
    </location>
</feature>
<keyword evidence="3" id="KW-1185">Reference proteome</keyword>
<dbReference type="PROSITE" id="PS51462">
    <property type="entry name" value="NUDIX"/>
    <property type="match status" value="1"/>
</dbReference>
<dbReference type="EMBL" id="JACXAH010000029">
    <property type="protein sequence ID" value="MBD1373570.1"/>
    <property type="molecule type" value="Genomic_DNA"/>
</dbReference>
<reference evidence="2" key="1">
    <citation type="submission" date="2020-09" db="EMBL/GenBank/DDBJ databases">
        <title>A novel bacterium of genus Hazenella, isolated from South China Sea.</title>
        <authorList>
            <person name="Huang H."/>
            <person name="Mo K."/>
            <person name="Hu Y."/>
        </authorList>
    </citation>
    <scope>NUCLEOTIDE SEQUENCE</scope>
    <source>
        <strain evidence="2">IB182357</strain>
    </source>
</reference>
<comment type="caution">
    <text evidence="2">The sequence shown here is derived from an EMBL/GenBank/DDBJ whole genome shotgun (WGS) entry which is preliminary data.</text>
</comment>
<dbReference type="CDD" id="cd04692">
    <property type="entry name" value="NUDIX_Hydrolase"/>
    <property type="match status" value="1"/>
</dbReference>
<protein>
    <submittedName>
        <fullName evidence="2">NUDIX domain-containing protein</fullName>
    </submittedName>
</protein>
<dbReference type="Proteomes" id="UP000661691">
    <property type="component" value="Unassembled WGS sequence"/>
</dbReference>
<sequence>MESERIKIFDEQWKLIGETTRAEAHRIGYWHETFHCWLICKSEGIDYIYLQIRSEKKKDYPNLLDITAAGHLLVDETIADGVRELEEELGLKVSMDELISLGIIKYCVVQESFIDREIAHVFLYRCKNTIDEFKLQPEEVSGLVKIKFEDFHQLWLGLKEEVRVEGFSINSDGKKEIISEKIGKNKFVPHERLYYERVAKLIHTYI</sequence>
<dbReference type="Gene3D" id="3.90.79.10">
    <property type="entry name" value="Nucleoside Triphosphate Pyrophosphohydrolase"/>
    <property type="match status" value="1"/>
</dbReference>
<accession>A0A926ND15</accession>
<dbReference type="SUPFAM" id="SSF55811">
    <property type="entry name" value="Nudix"/>
    <property type="match status" value="1"/>
</dbReference>
<dbReference type="PANTHER" id="PTHR10885">
    <property type="entry name" value="ISOPENTENYL-DIPHOSPHATE DELTA-ISOMERASE"/>
    <property type="match status" value="1"/>
</dbReference>
<dbReference type="GO" id="GO:0003824">
    <property type="term" value="F:catalytic activity"/>
    <property type="evidence" value="ECO:0007669"/>
    <property type="project" value="UniProtKB-ARBA"/>
</dbReference>
<organism evidence="2 3">
    <name type="scientific">Polycladospora coralii</name>
    <dbReference type="NCBI Taxonomy" id="2771432"/>
    <lineage>
        <taxon>Bacteria</taxon>
        <taxon>Bacillati</taxon>
        <taxon>Bacillota</taxon>
        <taxon>Bacilli</taxon>
        <taxon>Bacillales</taxon>
        <taxon>Thermoactinomycetaceae</taxon>
        <taxon>Polycladospora</taxon>
    </lineage>
</organism>
<name>A0A926ND15_9BACL</name>
<evidence type="ECO:0000313" key="2">
    <source>
        <dbReference type="EMBL" id="MBD1373570.1"/>
    </source>
</evidence>
<gene>
    <name evidence="2" type="ORF">IC620_14575</name>
</gene>
<evidence type="ECO:0000313" key="3">
    <source>
        <dbReference type="Proteomes" id="UP000661691"/>
    </source>
</evidence>